<organism evidence="2 3">
    <name type="scientific">Clonostachys byssicola</name>
    <dbReference type="NCBI Taxonomy" id="160290"/>
    <lineage>
        <taxon>Eukaryota</taxon>
        <taxon>Fungi</taxon>
        <taxon>Dikarya</taxon>
        <taxon>Ascomycota</taxon>
        <taxon>Pezizomycotina</taxon>
        <taxon>Sordariomycetes</taxon>
        <taxon>Hypocreomycetidae</taxon>
        <taxon>Hypocreales</taxon>
        <taxon>Bionectriaceae</taxon>
        <taxon>Clonostachys</taxon>
    </lineage>
</organism>
<name>A0A9N9UW99_9HYPO</name>
<dbReference type="AlphaFoldDB" id="A0A9N9UW99"/>
<reference evidence="2" key="1">
    <citation type="submission" date="2021-10" db="EMBL/GenBank/DDBJ databases">
        <authorList>
            <person name="Piombo E."/>
        </authorList>
    </citation>
    <scope>NUCLEOTIDE SEQUENCE</scope>
</reference>
<dbReference type="GO" id="GO:0046982">
    <property type="term" value="F:protein heterodimerization activity"/>
    <property type="evidence" value="ECO:0007669"/>
    <property type="project" value="InterPro"/>
</dbReference>
<evidence type="ECO:0000256" key="1">
    <source>
        <dbReference type="SAM" id="MobiDB-lite"/>
    </source>
</evidence>
<comment type="caution">
    <text evidence="2">The sequence shown here is derived from an EMBL/GenBank/DDBJ whole genome shotgun (WGS) entry which is preliminary data.</text>
</comment>
<keyword evidence="3" id="KW-1185">Reference proteome</keyword>
<dbReference type="EMBL" id="CABFNO020001560">
    <property type="protein sequence ID" value="CAH0001374.1"/>
    <property type="molecule type" value="Genomic_DNA"/>
</dbReference>
<feature type="region of interest" description="Disordered" evidence="1">
    <location>
        <begin position="1"/>
        <end position="20"/>
    </location>
</feature>
<dbReference type="SUPFAM" id="SSF47113">
    <property type="entry name" value="Histone-fold"/>
    <property type="match status" value="1"/>
</dbReference>
<dbReference type="InterPro" id="IPR009072">
    <property type="entry name" value="Histone-fold"/>
</dbReference>
<proteinExistence type="predicted"/>
<dbReference type="Proteomes" id="UP000754883">
    <property type="component" value="Unassembled WGS sequence"/>
</dbReference>
<accession>A0A9N9UW99</accession>
<evidence type="ECO:0000313" key="3">
    <source>
        <dbReference type="Proteomes" id="UP000754883"/>
    </source>
</evidence>
<dbReference type="OrthoDB" id="636685at2759"/>
<protein>
    <recommendedName>
        <fullName evidence="4">Transcription factor CBF/NF-Y/archaeal histone domain-containing protein</fullName>
    </recommendedName>
</protein>
<evidence type="ECO:0008006" key="4">
    <source>
        <dbReference type="Google" id="ProtNLM"/>
    </source>
</evidence>
<gene>
    <name evidence="2" type="ORF">CBYS24578_00001470</name>
</gene>
<sequence length="66" mass="7029">MPYNTTAIPPKKEPTGQTQLPLSRVKKIISQDSDINMCSNNAAFIITCAAASSSPCPSHSLGDSHR</sequence>
<evidence type="ECO:0000313" key="2">
    <source>
        <dbReference type="EMBL" id="CAH0001374.1"/>
    </source>
</evidence>
<dbReference type="Gene3D" id="1.10.20.10">
    <property type="entry name" value="Histone, subunit A"/>
    <property type="match status" value="1"/>
</dbReference>